<comment type="caution">
    <text evidence="7">The sequence shown here is derived from an EMBL/GenBank/DDBJ whole genome shotgun (WGS) entry which is preliminary data.</text>
</comment>
<dbReference type="InterPro" id="IPR036249">
    <property type="entry name" value="Thioredoxin-like_sf"/>
</dbReference>
<comment type="catalytic activity">
    <reaction evidence="5">
        <text>a hydroperoxide + [thioredoxin]-dithiol = an alcohol + [thioredoxin]-disulfide + H2O</text>
        <dbReference type="Rhea" id="RHEA:62620"/>
        <dbReference type="Rhea" id="RHEA-COMP:10698"/>
        <dbReference type="Rhea" id="RHEA-COMP:10700"/>
        <dbReference type="ChEBI" id="CHEBI:15377"/>
        <dbReference type="ChEBI" id="CHEBI:29950"/>
        <dbReference type="ChEBI" id="CHEBI:30879"/>
        <dbReference type="ChEBI" id="CHEBI:35924"/>
        <dbReference type="ChEBI" id="CHEBI:50058"/>
        <dbReference type="EC" id="1.11.1.24"/>
    </reaction>
</comment>
<reference evidence="7" key="1">
    <citation type="submission" date="2020-11" db="EMBL/GenBank/DDBJ databases">
        <authorList>
            <consortium name="DOE Joint Genome Institute"/>
            <person name="Ahrendt S."/>
            <person name="Riley R."/>
            <person name="Andreopoulos W."/>
            <person name="Labutti K."/>
            <person name="Pangilinan J."/>
            <person name="Ruiz-Duenas F.J."/>
            <person name="Barrasa J.M."/>
            <person name="Sanchez-Garcia M."/>
            <person name="Camarero S."/>
            <person name="Miyauchi S."/>
            <person name="Serrano A."/>
            <person name="Linde D."/>
            <person name="Babiker R."/>
            <person name="Drula E."/>
            <person name="Ayuso-Fernandez I."/>
            <person name="Pacheco R."/>
            <person name="Padilla G."/>
            <person name="Ferreira P."/>
            <person name="Barriuso J."/>
            <person name="Kellner H."/>
            <person name="Castanera R."/>
            <person name="Alfaro M."/>
            <person name="Ramirez L."/>
            <person name="Pisabarro A.G."/>
            <person name="Kuo A."/>
            <person name="Tritt A."/>
            <person name="Lipzen A."/>
            <person name="He G."/>
            <person name="Yan M."/>
            <person name="Ng V."/>
            <person name="Cullen D."/>
            <person name="Martin F."/>
            <person name="Rosso M.-N."/>
            <person name="Henrissat B."/>
            <person name="Hibbett D."/>
            <person name="Martinez A.T."/>
            <person name="Grigoriev I.V."/>
        </authorList>
    </citation>
    <scope>NUCLEOTIDE SEQUENCE</scope>
    <source>
        <strain evidence="7">ATCC 90797</strain>
    </source>
</reference>
<keyword evidence="2 6" id="KW-0575">Peroxidase</keyword>
<dbReference type="PANTHER" id="PTHR11592">
    <property type="entry name" value="GLUTATHIONE PEROXIDASE"/>
    <property type="match status" value="1"/>
</dbReference>
<dbReference type="CDD" id="cd00340">
    <property type="entry name" value="GSH_Peroxidase"/>
    <property type="match status" value="1"/>
</dbReference>
<comment type="similarity">
    <text evidence="1 6">Belongs to the glutathione peroxidase family.</text>
</comment>
<evidence type="ECO:0000256" key="4">
    <source>
        <dbReference type="ARBA" id="ARBA00023002"/>
    </source>
</evidence>
<dbReference type="OrthoDB" id="446890at2759"/>
<dbReference type="EMBL" id="MU154671">
    <property type="protein sequence ID" value="KAF9489430.1"/>
    <property type="molecule type" value="Genomic_DNA"/>
</dbReference>
<sequence length="241" mass="27074">MTTGNMCTKAVTTSAHRIFLINLTHPHLRTSSLLGRTAYKYPSDRSYIVSRALSFRIPACQFSPRRPITSPIARPHSSSSIMTTFYDLSATLPGGKPYPFSQLKGKVVLIVNVASQCGFTPQYKGLQALYEKYHEKGLEILGFPCNQFGGQEPGTDDEIATFCERNHGVTFPLMVKSDVNGDQSNEVYKWLKERKAGLLGLTRIKWNFEKFLIDKEGNVVHRWASTTRPEAIDKEVAKLLQ</sequence>
<dbReference type="SUPFAM" id="SSF52833">
    <property type="entry name" value="Thioredoxin-like"/>
    <property type="match status" value="1"/>
</dbReference>
<evidence type="ECO:0000256" key="5">
    <source>
        <dbReference type="ARBA" id="ARBA00049091"/>
    </source>
</evidence>
<evidence type="ECO:0000256" key="2">
    <source>
        <dbReference type="ARBA" id="ARBA00022559"/>
    </source>
</evidence>
<protein>
    <recommendedName>
        <fullName evidence="6">Glutathione peroxidase</fullName>
    </recommendedName>
</protein>
<dbReference type="Proteomes" id="UP000807025">
    <property type="component" value="Unassembled WGS sequence"/>
</dbReference>
<organism evidence="7 8">
    <name type="scientific">Pleurotus eryngii</name>
    <name type="common">Boletus of the steppes</name>
    <dbReference type="NCBI Taxonomy" id="5323"/>
    <lineage>
        <taxon>Eukaryota</taxon>
        <taxon>Fungi</taxon>
        <taxon>Dikarya</taxon>
        <taxon>Basidiomycota</taxon>
        <taxon>Agaricomycotina</taxon>
        <taxon>Agaricomycetes</taxon>
        <taxon>Agaricomycetidae</taxon>
        <taxon>Agaricales</taxon>
        <taxon>Pleurotineae</taxon>
        <taxon>Pleurotaceae</taxon>
        <taxon>Pleurotus</taxon>
    </lineage>
</organism>
<keyword evidence="8" id="KW-1185">Reference proteome</keyword>
<name>A0A9P6DBC9_PLEER</name>
<dbReference type="FunFam" id="3.40.30.10:FF:000010">
    <property type="entry name" value="Glutathione peroxidase"/>
    <property type="match status" value="1"/>
</dbReference>
<proteinExistence type="inferred from homology"/>
<evidence type="ECO:0000313" key="8">
    <source>
        <dbReference type="Proteomes" id="UP000807025"/>
    </source>
</evidence>
<dbReference type="PROSITE" id="PS00763">
    <property type="entry name" value="GLUTATHIONE_PEROXID_2"/>
    <property type="match status" value="1"/>
</dbReference>
<keyword evidence="4 6" id="KW-0560">Oxidoreductase</keyword>
<dbReference type="GO" id="GO:0140824">
    <property type="term" value="F:thioredoxin-dependent peroxiredoxin activity"/>
    <property type="evidence" value="ECO:0007669"/>
    <property type="project" value="UniProtKB-EC"/>
</dbReference>
<keyword evidence="3" id="KW-0049">Antioxidant</keyword>
<dbReference type="InterPro" id="IPR029760">
    <property type="entry name" value="GPX_CS"/>
</dbReference>
<dbReference type="Pfam" id="PF00255">
    <property type="entry name" value="GSHPx"/>
    <property type="match status" value="1"/>
</dbReference>
<dbReference type="InterPro" id="IPR029759">
    <property type="entry name" value="GPX_AS"/>
</dbReference>
<dbReference type="PROSITE" id="PS51355">
    <property type="entry name" value="GLUTATHIONE_PEROXID_3"/>
    <property type="match status" value="1"/>
</dbReference>
<accession>A0A9P6DBC9</accession>
<evidence type="ECO:0000313" key="7">
    <source>
        <dbReference type="EMBL" id="KAF9489430.1"/>
    </source>
</evidence>
<evidence type="ECO:0000256" key="1">
    <source>
        <dbReference type="ARBA" id="ARBA00006926"/>
    </source>
</evidence>
<evidence type="ECO:0000256" key="6">
    <source>
        <dbReference type="RuleBase" id="RU000499"/>
    </source>
</evidence>
<gene>
    <name evidence="7" type="ORF">BDN71DRAFT_1456126</name>
</gene>
<dbReference type="PROSITE" id="PS00460">
    <property type="entry name" value="GLUTATHIONE_PEROXID_1"/>
    <property type="match status" value="1"/>
</dbReference>
<dbReference type="Gene3D" id="3.40.30.10">
    <property type="entry name" value="Glutaredoxin"/>
    <property type="match status" value="1"/>
</dbReference>
<dbReference type="AlphaFoldDB" id="A0A9P6DBC9"/>
<dbReference type="InterPro" id="IPR000889">
    <property type="entry name" value="Glutathione_peroxidase"/>
</dbReference>
<dbReference type="PRINTS" id="PR01011">
    <property type="entry name" value="GLUTPROXDASE"/>
</dbReference>
<dbReference type="GO" id="GO:0034599">
    <property type="term" value="P:cellular response to oxidative stress"/>
    <property type="evidence" value="ECO:0007669"/>
    <property type="project" value="TreeGrafter"/>
</dbReference>
<dbReference type="PANTHER" id="PTHR11592:SF78">
    <property type="entry name" value="GLUTATHIONE PEROXIDASE"/>
    <property type="match status" value="1"/>
</dbReference>
<evidence type="ECO:0000256" key="3">
    <source>
        <dbReference type="ARBA" id="ARBA00022862"/>
    </source>
</evidence>